<dbReference type="CDD" id="cd05474">
    <property type="entry name" value="SAP_like"/>
    <property type="match status" value="1"/>
</dbReference>
<evidence type="ECO:0000256" key="4">
    <source>
        <dbReference type="ARBA" id="ARBA00022750"/>
    </source>
</evidence>
<reference evidence="11" key="1">
    <citation type="journal article" date="2023" name="Mol. Phylogenet. Evol.">
        <title>Genome-scale phylogeny and comparative genomics of the fungal order Sordariales.</title>
        <authorList>
            <person name="Hensen N."/>
            <person name="Bonometti L."/>
            <person name="Westerberg I."/>
            <person name="Brannstrom I.O."/>
            <person name="Guillou S."/>
            <person name="Cros-Aarteil S."/>
            <person name="Calhoun S."/>
            <person name="Haridas S."/>
            <person name="Kuo A."/>
            <person name="Mondo S."/>
            <person name="Pangilinan J."/>
            <person name="Riley R."/>
            <person name="LaButti K."/>
            <person name="Andreopoulos B."/>
            <person name="Lipzen A."/>
            <person name="Chen C."/>
            <person name="Yan M."/>
            <person name="Daum C."/>
            <person name="Ng V."/>
            <person name="Clum A."/>
            <person name="Steindorff A."/>
            <person name="Ohm R.A."/>
            <person name="Martin F."/>
            <person name="Silar P."/>
            <person name="Natvig D.O."/>
            <person name="Lalanne C."/>
            <person name="Gautier V."/>
            <person name="Ament-Velasquez S.L."/>
            <person name="Kruys A."/>
            <person name="Hutchinson M.I."/>
            <person name="Powell A.J."/>
            <person name="Barry K."/>
            <person name="Miller A.N."/>
            <person name="Grigoriev I.V."/>
            <person name="Debuchy R."/>
            <person name="Gladieux P."/>
            <person name="Hiltunen Thoren M."/>
            <person name="Johannesson H."/>
        </authorList>
    </citation>
    <scope>NUCLEOTIDE SEQUENCE</scope>
    <source>
        <strain evidence="11">CBS 955.72</strain>
    </source>
</reference>
<dbReference type="PROSITE" id="PS51767">
    <property type="entry name" value="PEPTIDASE_A1"/>
    <property type="match status" value="1"/>
</dbReference>
<keyword evidence="7" id="KW-1015">Disulfide bond</keyword>
<dbReference type="PRINTS" id="PR00792">
    <property type="entry name" value="PEPSIN"/>
</dbReference>
<sequence length="512" mass="53281">MLPLVLSSLLLSPAVAAAAQRQRSVISRGDGFLRASINPISGVPALRRRQISEDVENQKTGTRYAIDIGIGTPEQTITLILDTGSPDLWVNPTCETANVPKECGQYPQFDYTKSTSLKTTGFADILSYGKGNASIEYITDTITIGSTKVKDQILGVNFESYDIPLGILGLSPPMDPSDPENYPFLLDTMAAEGIIKSRAFSLDLRSVTEPEGAIIFGGLDTGKFSGSLARLPMLDPSQSPQGFDRYWIVLTGVGLTLPDGTSDKSGTIEVPVFPDSGGTLTRLPTPIFQAFGESFPGAQFDAASGFYIVDCAVGDEAGSVDFYFGSKRIAVPFNDFIWHLADGQSCVLGLLSDDDEPVLGDSFLRAAYVVHDQDNRALHMAQAANCGTNIVSIGSGKNAVPSVTGDCTAAPAPTAVGGGLDATATRQPTNVFTGSSPDATAIGGGPGPAGGRTTASAVGLGPSATPSAKSAAGRTIAVSDIYGTSSTGLKVAVVLVAAVVDKEVLSARFHKR</sequence>
<organism evidence="11 12">
    <name type="scientific">Lasiosphaeria hispida</name>
    <dbReference type="NCBI Taxonomy" id="260671"/>
    <lineage>
        <taxon>Eukaryota</taxon>
        <taxon>Fungi</taxon>
        <taxon>Dikarya</taxon>
        <taxon>Ascomycota</taxon>
        <taxon>Pezizomycotina</taxon>
        <taxon>Sordariomycetes</taxon>
        <taxon>Sordariomycetidae</taxon>
        <taxon>Sordariales</taxon>
        <taxon>Lasiosphaeriaceae</taxon>
        <taxon>Lasiosphaeria</taxon>
    </lineage>
</organism>
<comment type="similarity">
    <text evidence="1 8">Belongs to the peptidase A1 family.</text>
</comment>
<evidence type="ECO:0000256" key="3">
    <source>
        <dbReference type="ARBA" id="ARBA00022729"/>
    </source>
</evidence>
<feature type="domain" description="Peptidase A1" evidence="10">
    <location>
        <begin position="64"/>
        <end position="381"/>
    </location>
</feature>
<dbReference type="SUPFAM" id="SSF50630">
    <property type="entry name" value="Acid proteases"/>
    <property type="match status" value="1"/>
</dbReference>
<feature type="disulfide bond" evidence="7">
    <location>
        <begin position="311"/>
        <end position="346"/>
    </location>
</feature>
<evidence type="ECO:0000256" key="5">
    <source>
        <dbReference type="ARBA" id="ARBA00022801"/>
    </source>
</evidence>
<feature type="active site" evidence="6">
    <location>
        <position position="82"/>
    </location>
</feature>
<dbReference type="InterPro" id="IPR001461">
    <property type="entry name" value="Aspartic_peptidase_A1"/>
</dbReference>
<evidence type="ECO:0000313" key="11">
    <source>
        <dbReference type="EMBL" id="KAK3349147.1"/>
    </source>
</evidence>
<dbReference type="GO" id="GO:0006508">
    <property type="term" value="P:proteolysis"/>
    <property type="evidence" value="ECO:0007669"/>
    <property type="project" value="UniProtKB-KW"/>
</dbReference>
<evidence type="ECO:0000256" key="7">
    <source>
        <dbReference type="PIRSR" id="PIRSR601461-2"/>
    </source>
</evidence>
<feature type="chain" id="PRO_5042585392" evidence="9">
    <location>
        <begin position="19"/>
        <end position="512"/>
    </location>
</feature>
<accession>A0AAJ0MC11</accession>
<feature type="signal peptide" evidence="9">
    <location>
        <begin position="1"/>
        <end position="18"/>
    </location>
</feature>
<keyword evidence="2 8" id="KW-0645">Protease</keyword>
<evidence type="ECO:0000256" key="6">
    <source>
        <dbReference type="PIRSR" id="PIRSR601461-1"/>
    </source>
</evidence>
<gene>
    <name evidence="11" type="ORF">B0T25DRAFT_591632</name>
</gene>
<dbReference type="InterPro" id="IPR021109">
    <property type="entry name" value="Peptidase_aspartic_dom_sf"/>
</dbReference>
<dbReference type="PANTHER" id="PTHR47966">
    <property type="entry name" value="BETA-SITE APP-CLEAVING ENZYME, ISOFORM A-RELATED"/>
    <property type="match status" value="1"/>
</dbReference>
<dbReference type="AlphaFoldDB" id="A0AAJ0MC11"/>
<dbReference type="InterPro" id="IPR033121">
    <property type="entry name" value="PEPTIDASE_A1"/>
</dbReference>
<dbReference type="Gene3D" id="2.40.70.10">
    <property type="entry name" value="Acid Proteases"/>
    <property type="match status" value="2"/>
</dbReference>
<evidence type="ECO:0000256" key="2">
    <source>
        <dbReference type="ARBA" id="ARBA00022670"/>
    </source>
</evidence>
<evidence type="ECO:0000256" key="8">
    <source>
        <dbReference type="RuleBase" id="RU000454"/>
    </source>
</evidence>
<keyword evidence="5 8" id="KW-0378">Hydrolase</keyword>
<evidence type="ECO:0000256" key="1">
    <source>
        <dbReference type="ARBA" id="ARBA00007447"/>
    </source>
</evidence>
<proteinExistence type="inferred from homology"/>
<evidence type="ECO:0000259" key="10">
    <source>
        <dbReference type="PROSITE" id="PS51767"/>
    </source>
</evidence>
<dbReference type="Pfam" id="PF00026">
    <property type="entry name" value="Asp"/>
    <property type="match status" value="1"/>
</dbReference>
<keyword evidence="4 8" id="KW-0064">Aspartyl protease</keyword>
<protein>
    <submittedName>
        <fullName evidence="11">Aspartic peptidase domain-containing protein</fullName>
    </submittedName>
</protein>
<evidence type="ECO:0000313" key="12">
    <source>
        <dbReference type="Proteomes" id="UP001275084"/>
    </source>
</evidence>
<dbReference type="InterPro" id="IPR033876">
    <property type="entry name" value="SAP-like"/>
</dbReference>
<keyword evidence="3 9" id="KW-0732">Signal</keyword>
<evidence type="ECO:0000256" key="9">
    <source>
        <dbReference type="SAM" id="SignalP"/>
    </source>
</evidence>
<name>A0AAJ0MC11_9PEZI</name>
<dbReference type="PANTHER" id="PTHR47966:SF65">
    <property type="entry name" value="ASPARTIC-TYPE ENDOPEPTIDASE"/>
    <property type="match status" value="1"/>
</dbReference>
<comment type="caution">
    <text evidence="11">The sequence shown here is derived from an EMBL/GenBank/DDBJ whole genome shotgun (WGS) entry which is preliminary data.</text>
</comment>
<reference evidence="11" key="2">
    <citation type="submission" date="2023-06" db="EMBL/GenBank/DDBJ databases">
        <authorList>
            <consortium name="Lawrence Berkeley National Laboratory"/>
            <person name="Haridas S."/>
            <person name="Hensen N."/>
            <person name="Bonometti L."/>
            <person name="Westerberg I."/>
            <person name="Brannstrom I.O."/>
            <person name="Guillou S."/>
            <person name="Cros-Aarteil S."/>
            <person name="Calhoun S."/>
            <person name="Kuo A."/>
            <person name="Mondo S."/>
            <person name="Pangilinan J."/>
            <person name="Riley R."/>
            <person name="Labutti K."/>
            <person name="Andreopoulos B."/>
            <person name="Lipzen A."/>
            <person name="Chen C."/>
            <person name="Yanf M."/>
            <person name="Daum C."/>
            <person name="Ng V."/>
            <person name="Clum A."/>
            <person name="Steindorff A."/>
            <person name="Ohm R."/>
            <person name="Martin F."/>
            <person name="Silar P."/>
            <person name="Natvig D."/>
            <person name="Lalanne C."/>
            <person name="Gautier V."/>
            <person name="Ament-Velasquez S.L."/>
            <person name="Kruys A."/>
            <person name="Hutchinson M.I."/>
            <person name="Powell A.J."/>
            <person name="Barry K."/>
            <person name="Miller A.N."/>
            <person name="Grigoriev I.V."/>
            <person name="Debuchy R."/>
            <person name="Gladieux P."/>
            <person name="Thoren M.H."/>
            <person name="Johannesson H."/>
        </authorList>
    </citation>
    <scope>NUCLEOTIDE SEQUENCE</scope>
    <source>
        <strain evidence="11">CBS 955.72</strain>
    </source>
</reference>
<feature type="active site" evidence="6">
    <location>
        <position position="275"/>
    </location>
</feature>
<keyword evidence="12" id="KW-1185">Reference proteome</keyword>
<dbReference type="EMBL" id="JAUIQD010000005">
    <property type="protein sequence ID" value="KAK3349147.1"/>
    <property type="molecule type" value="Genomic_DNA"/>
</dbReference>
<dbReference type="Proteomes" id="UP001275084">
    <property type="component" value="Unassembled WGS sequence"/>
</dbReference>
<dbReference type="PROSITE" id="PS00141">
    <property type="entry name" value="ASP_PROTEASE"/>
    <property type="match status" value="1"/>
</dbReference>
<dbReference type="InterPro" id="IPR001969">
    <property type="entry name" value="Aspartic_peptidase_AS"/>
</dbReference>
<dbReference type="GO" id="GO:0004190">
    <property type="term" value="F:aspartic-type endopeptidase activity"/>
    <property type="evidence" value="ECO:0007669"/>
    <property type="project" value="UniProtKB-KW"/>
</dbReference>